<evidence type="ECO:0000256" key="2">
    <source>
        <dbReference type="ARBA" id="ARBA00006739"/>
    </source>
</evidence>
<sequence length="348" mass="37286">MPTPALSVIVVTPHDFAQLRRTVAHLRVQDGVEDTELVLVAPDEAAVADAEPAELAAFGQLTVVPVGPIDNVDRAAARGMLAASAPVVATIEDHAYVQAGWIRAVLAAYEQGDWVSVGSVMGNANPDSSFSWANLMLGYGWWIDRDHAGEMDDVPSHNATYRREAVAAFGDELPRHVGRDGDLHERLRQAGGRMYLAPDASITHANPSTLAATADLRFNAGRLYGAERAEDAGWSFARRLFYALASPLIPLVRLKRFFDERLAPGRSHAELFPAVLPGLIAALVLDAAGQAVGYLRGPGAAPDVLATFEMDRLQHLDRRDRRLLSAPPAPPALPASSPPSSPPSGERP</sequence>
<keyword evidence="4" id="KW-0808">Transferase</keyword>
<feature type="compositionally biased region" description="Pro residues" evidence="5">
    <location>
        <begin position="327"/>
        <end position="342"/>
    </location>
</feature>
<evidence type="ECO:0000313" key="6">
    <source>
        <dbReference type="EMBL" id="GGI06067.1"/>
    </source>
</evidence>
<dbReference type="AlphaFoldDB" id="A0A8J3ETZ2"/>
<evidence type="ECO:0000256" key="4">
    <source>
        <dbReference type="ARBA" id="ARBA00022679"/>
    </source>
</evidence>
<name>A0A8J3ETZ2_9ACTN</name>
<dbReference type="SUPFAM" id="SSF53448">
    <property type="entry name" value="Nucleotide-diphospho-sugar transferases"/>
    <property type="match status" value="1"/>
</dbReference>
<dbReference type="Gene3D" id="3.90.550.10">
    <property type="entry name" value="Spore Coat Polysaccharide Biosynthesis Protein SpsA, Chain A"/>
    <property type="match status" value="1"/>
</dbReference>
<dbReference type="InterPro" id="IPR029044">
    <property type="entry name" value="Nucleotide-diphossugar_trans"/>
</dbReference>
<evidence type="ECO:0000313" key="7">
    <source>
        <dbReference type="Proteomes" id="UP000650511"/>
    </source>
</evidence>
<dbReference type="EMBL" id="BMHA01000005">
    <property type="protein sequence ID" value="GGI06067.1"/>
    <property type="molecule type" value="Genomic_DNA"/>
</dbReference>
<dbReference type="PANTHER" id="PTHR43179">
    <property type="entry name" value="RHAMNOSYLTRANSFERASE WBBL"/>
    <property type="match status" value="1"/>
</dbReference>
<dbReference type="PANTHER" id="PTHR43179:SF12">
    <property type="entry name" value="GALACTOFURANOSYLTRANSFERASE GLFT2"/>
    <property type="match status" value="1"/>
</dbReference>
<protein>
    <recommendedName>
        <fullName evidence="8">Glycosyl transferase family 2</fullName>
    </recommendedName>
</protein>
<reference evidence="6" key="1">
    <citation type="journal article" date="2014" name="Int. J. Syst. Evol. Microbiol.">
        <title>Complete genome sequence of Corynebacterium casei LMG S-19264T (=DSM 44701T), isolated from a smear-ripened cheese.</title>
        <authorList>
            <consortium name="US DOE Joint Genome Institute (JGI-PGF)"/>
            <person name="Walter F."/>
            <person name="Albersmeier A."/>
            <person name="Kalinowski J."/>
            <person name="Ruckert C."/>
        </authorList>
    </citation>
    <scope>NUCLEOTIDE SEQUENCE</scope>
    <source>
        <strain evidence="6">CGMCC 1.14988</strain>
    </source>
</reference>
<evidence type="ECO:0008006" key="8">
    <source>
        <dbReference type="Google" id="ProtNLM"/>
    </source>
</evidence>
<dbReference type="GO" id="GO:0016757">
    <property type="term" value="F:glycosyltransferase activity"/>
    <property type="evidence" value="ECO:0007669"/>
    <property type="project" value="UniProtKB-KW"/>
</dbReference>
<dbReference type="Pfam" id="PF13641">
    <property type="entry name" value="Glyco_tranf_2_3"/>
    <property type="match status" value="1"/>
</dbReference>
<proteinExistence type="inferred from homology"/>
<feature type="region of interest" description="Disordered" evidence="5">
    <location>
        <begin position="319"/>
        <end position="348"/>
    </location>
</feature>
<dbReference type="RefSeq" id="WP_165403825.1">
    <property type="nucleotide sequence ID" value="NZ_BMHA01000005.1"/>
</dbReference>
<evidence type="ECO:0000256" key="5">
    <source>
        <dbReference type="SAM" id="MobiDB-lite"/>
    </source>
</evidence>
<comment type="similarity">
    <text evidence="2">Belongs to the glycosyltransferase 2 family.</text>
</comment>
<accession>A0A8J3ETZ2</accession>
<organism evidence="6 7">
    <name type="scientific">Egicoccus halophilus</name>
    <dbReference type="NCBI Taxonomy" id="1670830"/>
    <lineage>
        <taxon>Bacteria</taxon>
        <taxon>Bacillati</taxon>
        <taxon>Actinomycetota</taxon>
        <taxon>Nitriliruptoria</taxon>
        <taxon>Egicoccales</taxon>
        <taxon>Egicoccaceae</taxon>
        <taxon>Egicoccus</taxon>
    </lineage>
</organism>
<evidence type="ECO:0000256" key="3">
    <source>
        <dbReference type="ARBA" id="ARBA00022676"/>
    </source>
</evidence>
<reference evidence="6" key="2">
    <citation type="submission" date="2020-09" db="EMBL/GenBank/DDBJ databases">
        <authorList>
            <person name="Sun Q."/>
            <person name="Zhou Y."/>
        </authorList>
    </citation>
    <scope>NUCLEOTIDE SEQUENCE</scope>
    <source>
        <strain evidence="6">CGMCC 1.14988</strain>
    </source>
</reference>
<evidence type="ECO:0000256" key="1">
    <source>
        <dbReference type="ARBA" id="ARBA00004776"/>
    </source>
</evidence>
<comment type="caution">
    <text evidence="6">The sequence shown here is derived from an EMBL/GenBank/DDBJ whole genome shotgun (WGS) entry which is preliminary data.</text>
</comment>
<dbReference type="Proteomes" id="UP000650511">
    <property type="component" value="Unassembled WGS sequence"/>
</dbReference>
<gene>
    <name evidence="6" type="ORF">GCM10011354_17250</name>
</gene>
<keyword evidence="7" id="KW-1185">Reference proteome</keyword>
<comment type="pathway">
    <text evidence="1">Cell wall biogenesis; cell wall polysaccharide biosynthesis.</text>
</comment>
<keyword evidence="3" id="KW-0328">Glycosyltransferase</keyword>